<gene>
    <name evidence="2" type="ORF">CJD36_001965</name>
</gene>
<feature type="domain" description="CHAD" evidence="1">
    <location>
        <begin position="11"/>
        <end position="254"/>
    </location>
</feature>
<evidence type="ECO:0000313" key="3">
    <source>
        <dbReference type="Proteomes" id="UP000239872"/>
    </source>
</evidence>
<comment type="caution">
    <text evidence="2">The sequence shown here is derived from an EMBL/GenBank/DDBJ whole genome shotgun (WGS) entry which is preliminary data.</text>
</comment>
<evidence type="ECO:0000313" key="2">
    <source>
        <dbReference type="EMBL" id="PQJ12537.1"/>
    </source>
</evidence>
<dbReference type="InterPro" id="IPR007899">
    <property type="entry name" value="CHAD_dom"/>
</dbReference>
<organism evidence="2 3">
    <name type="scientific">Flavipsychrobacter stenotrophus</name>
    <dbReference type="NCBI Taxonomy" id="2077091"/>
    <lineage>
        <taxon>Bacteria</taxon>
        <taxon>Pseudomonadati</taxon>
        <taxon>Bacteroidota</taxon>
        <taxon>Chitinophagia</taxon>
        <taxon>Chitinophagales</taxon>
        <taxon>Chitinophagaceae</taxon>
        <taxon>Flavipsychrobacter</taxon>
    </lineage>
</organism>
<name>A0A2S7T101_9BACT</name>
<dbReference type="Gene3D" id="1.40.20.10">
    <property type="entry name" value="CHAD domain"/>
    <property type="match status" value="2"/>
</dbReference>
<accession>A0A2S7T101</accession>
<keyword evidence="3" id="KW-1185">Reference proteome</keyword>
<dbReference type="PANTHER" id="PTHR39339:SF1">
    <property type="entry name" value="CHAD DOMAIN-CONTAINING PROTEIN"/>
    <property type="match status" value="1"/>
</dbReference>
<dbReference type="PANTHER" id="PTHR39339">
    <property type="entry name" value="SLR1444 PROTEIN"/>
    <property type="match status" value="1"/>
</dbReference>
<dbReference type="Pfam" id="PF05235">
    <property type="entry name" value="CHAD"/>
    <property type="match status" value="1"/>
</dbReference>
<dbReference type="InterPro" id="IPR038186">
    <property type="entry name" value="CHAD_dom_sf"/>
</dbReference>
<proteinExistence type="predicted"/>
<dbReference type="EMBL" id="PPSL01000001">
    <property type="protein sequence ID" value="PQJ12537.1"/>
    <property type="molecule type" value="Genomic_DNA"/>
</dbReference>
<reference evidence="2 3" key="1">
    <citation type="submission" date="2018-01" db="EMBL/GenBank/DDBJ databases">
        <title>A novel member of the phylum Bacteroidetes isolated from glacier ice.</title>
        <authorList>
            <person name="Liu Q."/>
            <person name="Xin Y.-H."/>
        </authorList>
    </citation>
    <scope>NUCLEOTIDE SEQUENCE [LARGE SCALE GENOMIC DNA]</scope>
    <source>
        <strain evidence="2 3">RB1R16</strain>
    </source>
</reference>
<protein>
    <recommendedName>
        <fullName evidence="1">CHAD domain-containing protein</fullName>
    </recommendedName>
</protein>
<dbReference type="Proteomes" id="UP000239872">
    <property type="component" value="Unassembled WGS sequence"/>
</dbReference>
<dbReference type="SMART" id="SM00880">
    <property type="entry name" value="CHAD"/>
    <property type="match status" value="1"/>
</dbReference>
<evidence type="ECO:0000259" key="1">
    <source>
        <dbReference type="SMART" id="SM00880"/>
    </source>
</evidence>
<sequence length="258" mass="30010">MSMPDGKQIRNVRKLLSTIEESLDRIKAMPDGEAIHTMRVSFKQLRALLRVSGHYIVLKKKRVFKQFKKLYCAAGAVRDMDIYTLAVEQYFTPITIHSWKEKQSGYTTHLQNELLLAIAAFDIGKLTGVITHTMKHDVGQSELREFIWQEINSVAQELSKPMSDAAVHEIRKHYKDILYALPYLRRNGHNKELRCKKKKVTAMADRLGEYVDTCTKLNQLKRELAEDLPAEAIFILEKAQIDWLLLKHRQKDKLTKKY</sequence>
<dbReference type="AlphaFoldDB" id="A0A2S7T101"/>